<dbReference type="EMBL" id="CP070496">
    <property type="protein sequence ID" value="QSB05809.1"/>
    <property type="molecule type" value="Genomic_DNA"/>
</dbReference>
<gene>
    <name evidence="3" type="ORF">JQS30_02445</name>
</gene>
<dbReference type="AlphaFoldDB" id="A0A895XR17"/>
<organism evidence="3 4">
    <name type="scientific">Natronoglycomyces albus</name>
    <dbReference type="NCBI Taxonomy" id="2811108"/>
    <lineage>
        <taxon>Bacteria</taxon>
        <taxon>Bacillati</taxon>
        <taxon>Actinomycetota</taxon>
        <taxon>Actinomycetes</taxon>
        <taxon>Glycomycetales</taxon>
        <taxon>Glycomycetaceae</taxon>
        <taxon>Natronoglycomyces</taxon>
    </lineage>
</organism>
<name>A0A895XR17_9ACTN</name>
<keyword evidence="2" id="KW-0472">Membrane</keyword>
<feature type="compositionally biased region" description="Gly residues" evidence="1">
    <location>
        <begin position="1"/>
        <end position="17"/>
    </location>
</feature>
<proteinExistence type="predicted"/>
<keyword evidence="2" id="KW-1133">Transmembrane helix</keyword>
<protein>
    <recommendedName>
        <fullName evidence="5">Peptidase MA-like domain-containing protein</fullName>
    </recommendedName>
</protein>
<feature type="transmembrane region" description="Helical" evidence="2">
    <location>
        <begin position="30"/>
        <end position="52"/>
    </location>
</feature>
<feature type="region of interest" description="Disordered" evidence="1">
    <location>
        <begin position="1"/>
        <end position="20"/>
    </location>
</feature>
<dbReference type="Proteomes" id="UP000662939">
    <property type="component" value="Chromosome"/>
</dbReference>
<sequence>MSPGGHVGPGMYPGGYPAGPPPRTGGSKGLVAILAVVVLAASVFGGALASGWRPIDMEPDRGTFEAGAILPGEGTIPSPGPDSTLQERIDYFEEQAELRLEAHGESLVSGSLEGWLAAFDPTLHSSMSGRYETLQAMDVSQFDYRITSGPHEDTSGPVETYDVSVAVSYCFVVPAGECIPTDTAMETVWSETDAGFVIIEMKESDHSPRGPHPWEADDLVAATGERTVVALPSHMEEHLDFTLQEAESAAALVDQYAVWEPVERYVLYVAGDDEFDRWFGGDMGDNVVGYALGLDGTYQGTLQETTMPTVVAVDRTGWGEEFISTVRHELAHVATLHRADSTRNYQETWWMVEGIAEYIDYEGPVGNYPRLQDVSGFVNDGGCSSDIPPPSNSDSALAGSGSYGCAFLAVTYMVDEYGQDDFLQWFGESVREGKSPSRSAEDIYGKSSSELMEEITRYIQETV</sequence>
<evidence type="ECO:0000313" key="3">
    <source>
        <dbReference type="EMBL" id="QSB05809.1"/>
    </source>
</evidence>
<dbReference type="RefSeq" id="WP_213171821.1">
    <property type="nucleotide sequence ID" value="NZ_CP070496.1"/>
</dbReference>
<keyword evidence="4" id="KW-1185">Reference proteome</keyword>
<accession>A0A895XR17</accession>
<keyword evidence="2" id="KW-0812">Transmembrane</keyword>
<evidence type="ECO:0000256" key="1">
    <source>
        <dbReference type="SAM" id="MobiDB-lite"/>
    </source>
</evidence>
<evidence type="ECO:0008006" key="5">
    <source>
        <dbReference type="Google" id="ProtNLM"/>
    </source>
</evidence>
<dbReference type="KEGG" id="nav:JQS30_02445"/>
<evidence type="ECO:0000256" key="2">
    <source>
        <dbReference type="SAM" id="Phobius"/>
    </source>
</evidence>
<evidence type="ECO:0000313" key="4">
    <source>
        <dbReference type="Proteomes" id="UP000662939"/>
    </source>
</evidence>
<reference evidence="3" key="1">
    <citation type="submission" date="2021-02" db="EMBL/GenBank/DDBJ databases">
        <title>Natronoglycomyces albus gen. nov., sp. nov, a haloalkaliphilic actinobacterium from a soda solonchak soil.</title>
        <authorList>
            <person name="Sorokin D.Y."/>
            <person name="Khijniak T.V."/>
            <person name="Zakharycheva A.P."/>
            <person name="Boueva O.V."/>
            <person name="Ariskina E.V."/>
            <person name="Hahnke R.L."/>
            <person name="Bunk B."/>
            <person name="Sproer C."/>
            <person name="Schumann P."/>
            <person name="Evtushenko L.I."/>
            <person name="Kublanov I.V."/>
        </authorList>
    </citation>
    <scope>NUCLEOTIDE SEQUENCE</scope>
    <source>
        <strain evidence="3">DSM 106290</strain>
    </source>
</reference>